<name>L7LXY7_RHIPC</name>
<dbReference type="PROSITE" id="PS50081">
    <property type="entry name" value="ZF_DAG_PE_2"/>
    <property type="match status" value="2"/>
</dbReference>
<comment type="subcellular location">
    <subcellularLocation>
        <location evidence="3">Cytoplasm</location>
    </subcellularLocation>
</comment>
<accession>L7LXY7</accession>
<dbReference type="CDD" id="cd13274">
    <property type="entry name" value="PH_DGK_type2"/>
    <property type="match status" value="1"/>
</dbReference>
<feature type="domain" description="DAGKc" evidence="21">
    <location>
        <begin position="342"/>
        <end position="478"/>
    </location>
</feature>
<dbReference type="Gene3D" id="3.30.60.20">
    <property type="match status" value="2"/>
</dbReference>
<dbReference type="EC" id="2.7.1.107" evidence="15"/>
<evidence type="ECO:0000256" key="17">
    <source>
        <dbReference type="SAM" id="MobiDB-lite"/>
    </source>
</evidence>
<dbReference type="InterPro" id="IPR001660">
    <property type="entry name" value="SAM"/>
</dbReference>
<dbReference type="InterPro" id="IPR016064">
    <property type="entry name" value="NAD/diacylglycerol_kinase_sf"/>
</dbReference>
<dbReference type="GO" id="GO:0046486">
    <property type="term" value="P:glycerolipid metabolic process"/>
    <property type="evidence" value="ECO:0007669"/>
    <property type="project" value="UniProtKB-ARBA"/>
</dbReference>
<keyword evidence="11" id="KW-0863">Zinc-finger</keyword>
<dbReference type="SMART" id="SM00233">
    <property type="entry name" value="PH"/>
    <property type="match status" value="1"/>
</dbReference>
<evidence type="ECO:0000256" key="6">
    <source>
        <dbReference type="ARBA" id="ARBA00022553"/>
    </source>
</evidence>
<dbReference type="SMART" id="SM00454">
    <property type="entry name" value="SAM"/>
    <property type="match status" value="1"/>
</dbReference>
<dbReference type="Gene3D" id="3.40.50.10330">
    <property type="entry name" value="Probable inorganic polyphosphate/atp-NAD kinase, domain 1"/>
    <property type="match status" value="1"/>
</dbReference>
<evidence type="ECO:0000256" key="14">
    <source>
        <dbReference type="ARBA" id="ARBA00022840"/>
    </source>
</evidence>
<keyword evidence="8" id="KW-0479">Metal-binding</keyword>
<evidence type="ECO:0000256" key="16">
    <source>
        <dbReference type="SAM" id="Coils"/>
    </source>
</evidence>
<evidence type="ECO:0000256" key="13">
    <source>
        <dbReference type="ARBA" id="ARBA00022833"/>
    </source>
</evidence>
<dbReference type="SUPFAM" id="SSF50729">
    <property type="entry name" value="PH domain-like"/>
    <property type="match status" value="1"/>
</dbReference>
<evidence type="ECO:0000256" key="11">
    <source>
        <dbReference type="ARBA" id="ARBA00022771"/>
    </source>
</evidence>
<keyword evidence="6" id="KW-0597">Phosphoprotein</keyword>
<dbReference type="GO" id="GO:0004143">
    <property type="term" value="F:ATP-dependent diacylglycerol kinase activity"/>
    <property type="evidence" value="ECO:0007669"/>
    <property type="project" value="UniProtKB-EC"/>
</dbReference>
<evidence type="ECO:0000256" key="1">
    <source>
        <dbReference type="ARBA" id="ARBA00001383"/>
    </source>
</evidence>
<dbReference type="InterPro" id="IPR011993">
    <property type="entry name" value="PH-like_dom_sf"/>
</dbReference>
<evidence type="ECO:0000256" key="3">
    <source>
        <dbReference type="ARBA" id="ARBA00004496"/>
    </source>
</evidence>
<dbReference type="PANTHER" id="PTHR11255">
    <property type="entry name" value="DIACYLGLYCEROL KINASE"/>
    <property type="match status" value="1"/>
</dbReference>
<dbReference type="InterPro" id="IPR001849">
    <property type="entry name" value="PH_domain"/>
</dbReference>
<dbReference type="Pfam" id="PF00169">
    <property type="entry name" value="PH"/>
    <property type="match status" value="1"/>
</dbReference>
<feature type="domain" description="SAM" evidence="20">
    <location>
        <begin position="1400"/>
        <end position="1463"/>
    </location>
</feature>
<dbReference type="GO" id="GO:0005524">
    <property type="term" value="F:ATP binding"/>
    <property type="evidence" value="ECO:0007669"/>
    <property type="project" value="UniProtKB-KW"/>
</dbReference>
<feature type="region of interest" description="Disordered" evidence="17">
    <location>
        <begin position="1"/>
        <end position="44"/>
    </location>
</feature>
<evidence type="ECO:0000256" key="15">
    <source>
        <dbReference type="RuleBase" id="RU361128"/>
    </source>
</evidence>
<feature type="compositionally biased region" description="Basic residues" evidence="17">
    <location>
        <begin position="1295"/>
        <end position="1309"/>
    </location>
</feature>
<comment type="catalytic activity">
    <reaction evidence="1 15">
        <text>a 1,2-diacyl-sn-glycerol + ATP = a 1,2-diacyl-sn-glycero-3-phosphate + ADP + H(+)</text>
        <dbReference type="Rhea" id="RHEA:10272"/>
        <dbReference type="ChEBI" id="CHEBI:15378"/>
        <dbReference type="ChEBI" id="CHEBI:17815"/>
        <dbReference type="ChEBI" id="CHEBI:30616"/>
        <dbReference type="ChEBI" id="CHEBI:58608"/>
        <dbReference type="ChEBI" id="CHEBI:456216"/>
        <dbReference type="EC" id="2.7.1.107"/>
    </reaction>
</comment>
<feature type="region of interest" description="Disordered" evidence="17">
    <location>
        <begin position="738"/>
        <end position="895"/>
    </location>
</feature>
<dbReference type="Pfam" id="PF00130">
    <property type="entry name" value="C1_1"/>
    <property type="match status" value="2"/>
</dbReference>
<dbReference type="EMBL" id="GACK01008572">
    <property type="protein sequence ID" value="JAA56462.1"/>
    <property type="molecule type" value="mRNA"/>
</dbReference>
<keyword evidence="9" id="KW-0677">Repeat</keyword>
<keyword evidence="12 15" id="KW-0418">Kinase</keyword>
<keyword evidence="5" id="KW-0963">Cytoplasm</keyword>
<keyword evidence="16" id="KW-0175">Coiled coil</keyword>
<dbReference type="FunFam" id="2.30.29.30:FF:000286">
    <property type="entry name" value="PH-protein kinase domain containing protein"/>
    <property type="match status" value="1"/>
</dbReference>
<feature type="compositionally biased region" description="Basic and acidic residues" evidence="17">
    <location>
        <begin position="585"/>
        <end position="598"/>
    </location>
</feature>
<evidence type="ECO:0000256" key="7">
    <source>
        <dbReference type="ARBA" id="ARBA00022679"/>
    </source>
</evidence>
<dbReference type="PROSITE" id="PS50003">
    <property type="entry name" value="PH_DOMAIN"/>
    <property type="match status" value="1"/>
</dbReference>
<reference evidence="22" key="1">
    <citation type="submission" date="2012-11" db="EMBL/GenBank/DDBJ databases">
        <authorList>
            <person name="Lucero-Rivera Y.E."/>
            <person name="Tovar-Ramirez D."/>
        </authorList>
    </citation>
    <scope>NUCLEOTIDE SEQUENCE</scope>
    <source>
        <tissue evidence="22">Salivary gland</tissue>
    </source>
</reference>
<organism evidence="22">
    <name type="scientific">Rhipicephalus pulchellus</name>
    <name type="common">Yellow backed tick</name>
    <name type="synonym">Dermacentor pulchellus</name>
    <dbReference type="NCBI Taxonomy" id="72859"/>
    <lineage>
        <taxon>Eukaryota</taxon>
        <taxon>Metazoa</taxon>
        <taxon>Ecdysozoa</taxon>
        <taxon>Arthropoda</taxon>
        <taxon>Chelicerata</taxon>
        <taxon>Arachnida</taxon>
        <taxon>Acari</taxon>
        <taxon>Parasitiformes</taxon>
        <taxon>Ixodida</taxon>
        <taxon>Ixodoidea</taxon>
        <taxon>Ixodidae</taxon>
        <taxon>Rhipicephalinae</taxon>
        <taxon>Rhipicephalus</taxon>
        <taxon>Rhipicephalus</taxon>
    </lineage>
</organism>
<keyword evidence="14 15" id="KW-0067">ATP-binding</keyword>
<dbReference type="FunFam" id="2.60.200.40:FF:000001">
    <property type="entry name" value="Diacylglycerol kinase"/>
    <property type="match status" value="1"/>
</dbReference>
<dbReference type="PROSITE" id="PS50146">
    <property type="entry name" value="DAGK"/>
    <property type="match status" value="1"/>
</dbReference>
<reference evidence="22" key="2">
    <citation type="journal article" date="2015" name="J. Proteomics">
        <title>Sexual differences in the sialomes of the zebra tick, Rhipicephalus pulchellus.</title>
        <authorList>
            <person name="Tan A.W."/>
            <person name="Francischetti I.M."/>
            <person name="Slovak M."/>
            <person name="Kini R.M."/>
            <person name="Ribeiro J.M."/>
        </authorList>
    </citation>
    <scope>NUCLEOTIDE SEQUENCE</scope>
    <source>
        <tissue evidence="22">Salivary gland</tissue>
    </source>
</reference>
<feature type="compositionally biased region" description="Low complexity" evidence="17">
    <location>
        <begin position="782"/>
        <end position="799"/>
    </location>
</feature>
<dbReference type="GO" id="GO:0005886">
    <property type="term" value="C:plasma membrane"/>
    <property type="evidence" value="ECO:0007669"/>
    <property type="project" value="TreeGrafter"/>
</dbReference>
<dbReference type="SUPFAM" id="SSF47769">
    <property type="entry name" value="SAM/Pointed domain"/>
    <property type="match status" value="1"/>
</dbReference>
<comment type="similarity">
    <text evidence="4 15">Belongs to the eukaryotic diacylglycerol kinase family.</text>
</comment>
<keyword evidence="7 15" id="KW-0808">Transferase</keyword>
<evidence type="ECO:0000256" key="12">
    <source>
        <dbReference type="ARBA" id="ARBA00022777"/>
    </source>
</evidence>
<dbReference type="InterPro" id="IPR046349">
    <property type="entry name" value="C1-like_sf"/>
</dbReference>
<dbReference type="SUPFAM" id="SSF57889">
    <property type="entry name" value="Cysteine-rich domain"/>
    <property type="match status" value="2"/>
</dbReference>
<dbReference type="Gene3D" id="2.60.200.40">
    <property type="match status" value="1"/>
</dbReference>
<comment type="function">
    <text evidence="2">Phosphorylates diacylglycerol (DAG) to generate phosphatidic acid (PA).</text>
</comment>
<evidence type="ECO:0000256" key="4">
    <source>
        <dbReference type="ARBA" id="ARBA00009280"/>
    </source>
</evidence>
<dbReference type="InterPro" id="IPR001206">
    <property type="entry name" value="Diacylglycerol_kinase_cat_dom"/>
</dbReference>
<evidence type="ECO:0000259" key="21">
    <source>
        <dbReference type="PROSITE" id="PS50146"/>
    </source>
</evidence>
<feature type="compositionally biased region" description="Low complexity" evidence="17">
    <location>
        <begin position="1372"/>
        <end position="1381"/>
    </location>
</feature>
<dbReference type="GO" id="GO:0008270">
    <property type="term" value="F:zinc ion binding"/>
    <property type="evidence" value="ECO:0007669"/>
    <property type="project" value="UniProtKB-KW"/>
</dbReference>
<protein>
    <recommendedName>
        <fullName evidence="15">Diacylglycerol kinase</fullName>
        <shortName evidence="15">DAG kinase</shortName>
        <ecNumber evidence="15">2.7.1.107</ecNumber>
    </recommendedName>
</protein>
<dbReference type="InterPro" id="IPR054474">
    <property type="entry name" value="DGKD_4H"/>
</dbReference>
<evidence type="ECO:0000256" key="5">
    <source>
        <dbReference type="ARBA" id="ARBA00022490"/>
    </source>
</evidence>
<dbReference type="PROSITE" id="PS00479">
    <property type="entry name" value="ZF_DAG_PE_1"/>
    <property type="match status" value="2"/>
</dbReference>
<feature type="domain" description="Phorbol-ester/DAG-type" evidence="19">
    <location>
        <begin position="169"/>
        <end position="219"/>
    </location>
</feature>
<feature type="compositionally biased region" description="Low complexity" evidence="17">
    <location>
        <begin position="825"/>
        <end position="839"/>
    </location>
</feature>
<feature type="coiled-coil region" evidence="16">
    <location>
        <begin position="624"/>
        <end position="669"/>
    </location>
</feature>
<feature type="domain" description="Phorbol-ester/DAG-type" evidence="19">
    <location>
        <begin position="242"/>
        <end position="293"/>
    </location>
</feature>
<dbReference type="Pfam" id="PF00781">
    <property type="entry name" value="DAGK_cat"/>
    <property type="match status" value="1"/>
</dbReference>
<evidence type="ECO:0000256" key="9">
    <source>
        <dbReference type="ARBA" id="ARBA00022737"/>
    </source>
</evidence>
<dbReference type="FunFam" id="3.30.60.20:FF:000002">
    <property type="entry name" value="Diacylglycerol kinase"/>
    <property type="match status" value="1"/>
</dbReference>
<evidence type="ECO:0000313" key="22">
    <source>
        <dbReference type="EMBL" id="JAA56462.1"/>
    </source>
</evidence>
<dbReference type="GO" id="GO:0005737">
    <property type="term" value="C:cytoplasm"/>
    <property type="evidence" value="ECO:0007669"/>
    <property type="project" value="UniProtKB-SubCell"/>
</dbReference>
<proteinExistence type="evidence at transcript level"/>
<evidence type="ECO:0000259" key="20">
    <source>
        <dbReference type="PROSITE" id="PS50105"/>
    </source>
</evidence>
<dbReference type="Gene3D" id="2.30.29.30">
    <property type="entry name" value="Pleckstrin-homology domain (PH domain)/Phosphotyrosine-binding domain (PTB)"/>
    <property type="match status" value="1"/>
</dbReference>
<dbReference type="SMART" id="SM00109">
    <property type="entry name" value="C1"/>
    <property type="match status" value="2"/>
</dbReference>
<dbReference type="GO" id="GO:0007200">
    <property type="term" value="P:phospholipase C-activating G protein-coupled receptor signaling pathway"/>
    <property type="evidence" value="ECO:0007669"/>
    <property type="project" value="InterPro"/>
</dbReference>
<dbReference type="InterPro" id="IPR002219">
    <property type="entry name" value="PKC_DAG/PE"/>
</dbReference>
<sequence>MASGVDVADSENDKRRGGSGEKCCSDPATDDSSESDGDAQPTKAFHRRISTSKAIKNGVCVKEGCLLKQTSSFQRWKKRYFRLKPRKLYYAKDTKSVIFEEIDLTELSVAECSTKNANHSFQIITPFRRLVLCAETRKEMEDWISALKSVCNKDFYEGTEHQQDFLSGQHNWYVTSHARPTYCNVCKEALSGVTSHGLSCEVCKFKAHKKCALKSPNNCKWTTLSSVGKDIIEDEDGNLTMPHQWMEGNLPVSAKCCVCDKTCGSVLRLQDWRCLWCRATVHSACKSQCPMQCPLGVCRASVIPPTALHSTGAGSDEPWEAVVPTRRGSMGAATDPSQQGQPGSTPLLVFVNSKSGDNQGVRFIRRFKQLLNPAQVFDLMNGGPSLGLRMFRAFVPLRVLVCAGDGSVSWVLSEMDRLSLHRQCQTGVLPLGTGNDLARVLGWGSVCDDDAQLPQLLEKYTHAAPRLLDRWSIMTYEGTMPLPSRKMSTPYDQIAVYEDSVVAHLSQILHSDQHSVVISSAKVLCETVKDFIAKVGAANSCGSTEIDKDSISHKCKVLNEKLDSLLKTLKEESLAIEQSEPEAQIGKKEPDEDKDENRTGTALKPTKTAFIQREALMLRANSLKKAVRQIIEHTERAVDEQNAQTKVREEDVEDANQNAERAYQEEEKGHEVQALWTDLVDPGGGSSLAADAELPVLTTSFHESSECWDPWGIAMGQSVGAPLKDTLQVTLATIEGGLSADSSPCPSPRSLMATPSPSPSPCSVSPQPAKEESRPQRELRRSSLSPSSLHPTSLALTPTTEEDDDRSWGSPQRTSQKSKGESKKCSASKASSSAAAAQSPTGSRRISSGSTLKHLGLSLLPGERSPSEEHPPSSTHPLSISQQQPLQLLQQQQQQQQRTFPIINPLASLPMWPNLNRESLVGKVLLANADALCAAASPLMDVEDVSLEGFEEKCVMNNYFGIGLDAKITLEFHNKREEHPEKCRSRTKNLMWYGVLGGKELLQRTYKNLEQRVQLECDGHRIALPSLQGIVVLNIPSYGGGSNFWGGSKEDDVFYAPAIDDKILEVVAVFGTVQMAASRVINLQHHRIAQCRSVRITVTGDEGVPVQVDGEAWVQPPGYICIVHKNRTQILCRNRCDASMKLWQERPRHFQTGRHGHHHYHHRGSLTEEEVQQLTAFIEAVSSLVRTIKTASATNAVVEHELFLAASQTSSAIDHVFPGGHLVENMQTRQLICDLVASVRQLCQETRIFASEKLEEAKLPPQLEEKLISTTTIVEDELRKCFDLQGSGDDEQEHKRPRSLFKLKLKRSKTTASSSSSSTSVTQPPARREPSLSISSGGGTTDDGSAGPMGLAPCSSGAHCVTPESAPPPLSKSPAKSPAKLLQHGSPEKLTAISLGVSSWSAEQVASWLAEIQMREYQEHFLRHDIRGPELLSLERRDLKELGITKVGHIKRILQAVADLKKL</sequence>
<feature type="domain" description="PH" evidence="18">
    <location>
        <begin position="59"/>
        <end position="152"/>
    </location>
</feature>
<dbReference type="SMART" id="SM00045">
    <property type="entry name" value="DAGKa"/>
    <property type="match status" value="1"/>
</dbReference>
<feature type="region of interest" description="Disordered" evidence="17">
    <location>
        <begin position="1284"/>
        <end position="1381"/>
    </location>
</feature>
<evidence type="ECO:0000256" key="8">
    <source>
        <dbReference type="ARBA" id="ARBA00022723"/>
    </source>
</evidence>
<dbReference type="PANTHER" id="PTHR11255:SF109">
    <property type="entry name" value="DIACYLGLYCEROL KINASE ETA"/>
    <property type="match status" value="1"/>
</dbReference>
<feature type="compositionally biased region" description="Low complexity" evidence="17">
    <location>
        <begin position="872"/>
        <end position="895"/>
    </location>
</feature>
<evidence type="ECO:0000259" key="18">
    <source>
        <dbReference type="PROSITE" id="PS50003"/>
    </source>
</evidence>
<dbReference type="Gene3D" id="1.10.150.50">
    <property type="entry name" value="Transcription Factor, Ets-1"/>
    <property type="match status" value="1"/>
</dbReference>
<feature type="compositionally biased region" description="Low complexity" evidence="17">
    <location>
        <begin position="1310"/>
        <end position="1322"/>
    </location>
</feature>
<dbReference type="Pfam" id="PF00609">
    <property type="entry name" value="DAGK_acc"/>
    <property type="match status" value="1"/>
</dbReference>
<dbReference type="Pfam" id="PF22944">
    <property type="entry name" value="DGKD_4H"/>
    <property type="match status" value="1"/>
</dbReference>
<keyword evidence="13" id="KW-0862">Zinc</keyword>
<feature type="region of interest" description="Disordered" evidence="17">
    <location>
        <begin position="576"/>
        <end position="606"/>
    </location>
</feature>
<feature type="compositionally biased region" description="Basic and acidic residues" evidence="17">
    <location>
        <begin position="769"/>
        <end position="781"/>
    </location>
</feature>
<evidence type="ECO:0000256" key="10">
    <source>
        <dbReference type="ARBA" id="ARBA00022741"/>
    </source>
</evidence>
<dbReference type="SUPFAM" id="SSF111331">
    <property type="entry name" value="NAD kinase/diacylglycerol kinase-like"/>
    <property type="match status" value="2"/>
</dbReference>
<dbReference type="PROSITE" id="PS50105">
    <property type="entry name" value="SAM_DOMAIN"/>
    <property type="match status" value="1"/>
</dbReference>
<keyword evidence="10 15" id="KW-0547">Nucleotide-binding</keyword>
<dbReference type="FunFam" id="3.40.50.10330:FF:000001">
    <property type="entry name" value="Diacylglycerol kinase"/>
    <property type="match status" value="1"/>
</dbReference>
<feature type="compositionally biased region" description="Acidic residues" evidence="17">
    <location>
        <begin position="28"/>
        <end position="37"/>
    </location>
</feature>
<dbReference type="InterPro" id="IPR017438">
    <property type="entry name" value="ATP-NAD_kinase_N"/>
</dbReference>
<dbReference type="SMART" id="SM00046">
    <property type="entry name" value="DAGKc"/>
    <property type="match status" value="1"/>
</dbReference>
<feature type="compositionally biased region" description="Polar residues" evidence="17">
    <location>
        <begin position="840"/>
        <end position="851"/>
    </location>
</feature>
<dbReference type="InterPro" id="IPR037607">
    <property type="entry name" value="DGK"/>
</dbReference>
<dbReference type="InterPro" id="IPR000756">
    <property type="entry name" value="Diacylglycerol_kin_accessory"/>
</dbReference>
<dbReference type="Pfam" id="PF07647">
    <property type="entry name" value="SAM_2"/>
    <property type="match status" value="1"/>
</dbReference>
<evidence type="ECO:0000259" key="19">
    <source>
        <dbReference type="PROSITE" id="PS50081"/>
    </source>
</evidence>
<dbReference type="InterPro" id="IPR013761">
    <property type="entry name" value="SAM/pointed_sf"/>
</dbReference>
<evidence type="ECO:0000256" key="2">
    <source>
        <dbReference type="ARBA" id="ARBA00002064"/>
    </source>
</evidence>